<dbReference type="EMBL" id="CAEZUP010000068">
    <property type="protein sequence ID" value="CAB4616869.1"/>
    <property type="molecule type" value="Genomic_DNA"/>
</dbReference>
<dbReference type="AlphaFoldDB" id="A0A6J6HZ37"/>
<feature type="domain" description="Cupin type-2" evidence="1">
    <location>
        <begin position="83"/>
        <end position="151"/>
    </location>
</feature>
<dbReference type="CDD" id="cd02236">
    <property type="entry name" value="cupin_CV2614-like"/>
    <property type="match status" value="1"/>
</dbReference>
<dbReference type="InterPro" id="IPR011051">
    <property type="entry name" value="RmlC_Cupin_sf"/>
</dbReference>
<dbReference type="PANTHER" id="PTHR36156">
    <property type="entry name" value="SLR2101 PROTEIN"/>
    <property type="match status" value="1"/>
</dbReference>
<dbReference type="SUPFAM" id="SSF51182">
    <property type="entry name" value="RmlC-like cupins"/>
    <property type="match status" value="1"/>
</dbReference>
<dbReference type="Pfam" id="PF07883">
    <property type="entry name" value="Cupin_2"/>
    <property type="match status" value="1"/>
</dbReference>
<dbReference type="InterPro" id="IPR047142">
    <property type="entry name" value="OryJ/VirC-like"/>
</dbReference>
<dbReference type="PROSITE" id="PS51257">
    <property type="entry name" value="PROKAR_LIPOPROTEIN"/>
    <property type="match status" value="1"/>
</dbReference>
<organism evidence="2">
    <name type="scientific">freshwater metagenome</name>
    <dbReference type="NCBI Taxonomy" id="449393"/>
    <lineage>
        <taxon>unclassified sequences</taxon>
        <taxon>metagenomes</taxon>
        <taxon>ecological metagenomes</taxon>
    </lineage>
</organism>
<name>A0A6J6HZ37_9ZZZZ</name>
<gene>
    <name evidence="2" type="ORF">UFOPK1835_01466</name>
</gene>
<dbReference type="InterPro" id="IPR014710">
    <property type="entry name" value="RmlC-like_jellyroll"/>
</dbReference>
<accession>A0A6J6HZ37</accession>
<proteinExistence type="predicted"/>
<evidence type="ECO:0000313" key="2">
    <source>
        <dbReference type="EMBL" id="CAB4616869.1"/>
    </source>
</evidence>
<sequence length="164" mass="16822">MTPPQQRPRRRFALALALTAGLLVAGCSNGSAATDATSTSTITTMAGSGKPEVSSVLDKQAQTVLDQLLQYPIGSQAQVSSAVLTIAPGVSTGLHKHDAPMYVYVLEGTITVTYEGGIVKEFTAGSAIIEAVGTAHNGENKTDTPVKLLIVNIGAEGVANTVTL</sequence>
<evidence type="ECO:0000259" key="1">
    <source>
        <dbReference type="Pfam" id="PF07883"/>
    </source>
</evidence>
<dbReference type="InterPro" id="IPR013096">
    <property type="entry name" value="Cupin_2"/>
</dbReference>
<dbReference type="PANTHER" id="PTHR36156:SF2">
    <property type="entry name" value="CUPIN TYPE-2 DOMAIN-CONTAINING PROTEIN"/>
    <property type="match status" value="1"/>
</dbReference>
<reference evidence="2" key="1">
    <citation type="submission" date="2020-05" db="EMBL/GenBank/DDBJ databases">
        <authorList>
            <person name="Chiriac C."/>
            <person name="Salcher M."/>
            <person name="Ghai R."/>
            <person name="Kavagutti S V."/>
        </authorList>
    </citation>
    <scope>NUCLEOTIDE SEQUENCE</scope>
</reference>
<dbReference type="Gene3D" id="2.60.120.10">
    <property type="entry name" value="Jelly Rolls"/>
    <property type="match status" value="1"/>
</dbReference>
<protein>
    <submittedName>
        <fullName evidence="2">Unannotated protein</fullName>
    </submittedName>
</protein>